<accession>A0A2I0JB35</accession>
<organism evidence="1 2">
    <name type="scientific">Punica granatum</name>
    <name type="common">Pomegranate</name>
    <dbReference type="NCBI Taxonomy" id="22663"/>
    <lineage>
        <taxon>Eukaryota</taxon>
        <taxon>Viridiplantae</taxon>
        <taxon>Streptophyta</taxon>
        <taxon>Embryophyta</taxon>
        <taxon>Tracheophyta</taxon>
        <taxon>Spermatophyta</taxon>
        <taxon>Magnoliopsida</taxon>
        <taxon>eudicotyledons</taxon>
        <taxon>Gunneridae</taxon>
        <taxon>Pentapetalae</taxon>
        <taxon>rosids</taxon>
        <taxon>malvids</taxon>
        <taxon>Myrtales</taxon>
        <taxon>Lythraceae</taxon>
        <taxon>Punica</taxon>
    </lineage>
</organism>
<keyword evidence="2" id="KW-1185">Reference proteome</keyword>
<proteinExistence type="predicted"/>
<evidence type="ECO:0000313" key="1">
    <source>
        <dbReference type="EMBL" id="PKI53467.1"/>
    </source>
</evidence>
<gene>
    <name evidence="1" type="ORF">CRG98_026157</name>
</gene>
<dbReference type="AlphaFoldDB" id="A0A2I0JB35"/>
<evidence type="ECO:0000313" key="2">
    <source>
        <dbReference type="Proteomes" id="UP000233551"/>
    </source>
</evidence>
<dbReference type="Proteomes" id="UP000233551">
    <property type="component" value="Unassembled WGS sequence"/>
</dbReference>
<dbReference type="EMBL" id="PGOL01001857">
    <property type="protein sequence ID" value="PKI53467.1"/>
    <property type="molecule type" value="Genomic_DNA"/>
</dbReference>
<sequence length="114" mass="11532">MKSRSRPKGSKLQSATLAFFNDASTGANSAFAGADAALAAADAAFGTASTAFATAMSFGPAPRPAQAWAGFLPRARSPRVASHTQVLFLLVGAVVDKVRAGISEGIVVVLIVVV</sequence>
<name>A0A2I0JB35_PUNGR</name>
<reference evidence="1 2" key="1">
    <citation type="submission" date="2017-11" db="EMBL/GenBank/DDBJ databases">
        <title>De-novo sequencing of pomegranate (Punica granatum L.) genome.</title>
        <authorList>
            <person name="Akparov Z."/>
            <person name="Amiraslanov A."/>
            <person name="Hajiyeva S."/>
            <person name="Abbasov M."/>
            <person name="Kaur K."/>
            <person name="Hamwieh A."/>
            <person name="Solovyev V."/>
            <person name="Salamov A."/>
            <person name="Braich B."/>
            <person name="Kosarev P."/>
            <person name="Mahmoud A."/>
            <person name="Hajiyev E."/>
            <person name="Babayeva S."/>
            <person name="Izzatullayeva V."/>
            <person name="Mammadov A."/>
            <person name="Mammadov A."/>
            <person name="Sharifova S."/>
            <person name="Ojaghi J."/>
            <person name="Eynullazada K."/>
            <person name="Bayramov B."/>
            <person name="Abdulazimova A."/>
            <person name="Shahmuradov I."/>
        </authorList>
    </citation>
    <scope>NUCLEOTIDE SEQUENCE [LARGE SCALE GENOMIC DNA]</scope>
    <source>
        <strain evidence="2">cv. AG2017</strain>
        <tissue evidence="1">Leaf</tissue>
    </source>
</reference>
<comment type="caution">
    <text evidence="1">The sequence shown here is derived from an EMBL/GenBank/DDBJ whole genome shotgun (WGS) entry which is preliminary data.</text>
</comment>
<protein>
    <submittedName>
        <fullName evidence="1">Uncharacterized protein</fullName>
    </submittedName>
</protein>